<gene>
    <name evidence="2" type="ORF">B0A72_22500</name>
    <name evidence="3" type="ORF">SAMN05444387_4732</name>
</gene>
<evidence type="ECO:0000313" key="3">
    <source>
        <dbReference type="EMBL" id="SHN21640.1"/>
    </source>
</evidence>
<evidence type="ECO:0000313" key="5">
    <source>
        <dbReference type="Proteomes" id="UP000198431"/>
    </source>
</evidence>
<dbReference type="PANTHER" id="PTHR47893:SF1">
    <property type="entry name" value="REGULATORY PROTEIN PCHR"/>
    <property type="match status" value="1"/>
</dbReference>
<proteinExistence type="predicted"/>
<dbReference type="Gene3D" id="1.10.10.60">
    <property type="entry name" value="Homeodomain-like"/>
    <property type="match status" value="1"/>
</dbReference>
<dbReference type="PROSITE" id="PS01124">
    <property type="entry name" value="HTH_ARAC_FAMILY_2"/>
    <property type="match status" value="1"/>
</dbReference>
<dbReference type="GO" id="GO:0043565">
    <property type="term" value="F:sequence-specific DNA binding"/>
    <property type="evidence" value="ECO:0007669"/>
    <property type="project" value="InterPro"/>
</dbReference>
<sequence>MKKISYFHSLTPESQDLFLRNINGELINNKIISIPETIGHGHYYFTPVKSYISAIYMDFTTKIPLKIHRYKSDNELYIFHFDLSDEANSIRVNKSNYKIGSNKGSGVLVIDNQTDSSFQPVVGKRILALRLLVDKNKMDFFLKNRPIGRLSKSKIITSQKFVYYYNQIDSKSILALRSIMNKSIFELSFDSYLKGISLKLLANFLNKQEHLEEEKTIISKTDSQRILKTKNYILKNLHEPFPSILFLANMAGMSVTKYKILFKKHLATTPKKNIR</sequence>
<comment type="caution">
    <text evidence="2">The sequence shown here is derived from an EMBL/GenBank/DDBJ whole genome shotgun (WGS) entry which is preliminary data.</text>
</comment>
<dbReference type="PANTHER" id="PTHR47893">
    <property type="entry name" value="REGULATORY PROTEIN PCHR"/>
    <property type="match status" value="1"/>
</dbReference>
<reference evidence="2 5" key="1">
    <citation type="submission" date="2016-11" db="EMBL/GenBank/DDBJ databases">
        <title>Whole genomes of Flavobacteriaceae.</title>
        <authorList>
            <person name="Stine C."/>
            <person name="Li C."/>
            <person name="Tadesse D."/>
        </authorList>
    </citation>
    <scope>NUCLEOTIDE SEQUENCE [LARGE SCALE GENOMIC DNA]</scope>
    <source>
        <strain evidence="2 5">ATCC 19366</strain>
    </source>
</reference>
<dbReference type="InterPro" id="IPR053142">
    <property type="entry name" value="PchR_regulatory_protein"/>
</dbReference>
<dbReference type="InterPro" id="IPR018060">
    <property type="entry name" value="HTH_AraC"/>
</dbReference>
<dbReference type="EMBL" id="FRBX01000009">
    <property type="protein sequence ID" value="SHN21640.1"/>
    <property type="molecule type" value="Genomic_DNA"/>
</dbReference>
<organism evidence="2 5">
    <name type="scientific">Flavobacterium pectinovorum</name>
    <dbReference type="NCBI Taxonomy" id="29533"/>
    <lineage>
        <taxon>Bacteria</taxon>
        <taxon>Pseudomonadati</taxon>
        <taxon>Bacteroidota</taxon>
        <taxon>Flavobacteriia</taxon>
        <taxon>Flavobacteriales</taxon>
        <taxon>Flavobacteriaceae</taxon>
        <taxon>Flavobacterium</taxon>
    </lineage>
</organism>
<dbReference type="RefSeq" id="WP_073398312.1">
    <property type="nucleotide sequence ID" value="NZ_FRBX01000009.1"/>
</dbReference>
<evidence type="ECO:0000259" key="1">
    <source>
        <dbReference type="PROSITE" id="PS01124"/>
    </source>
</evidence>
<dbReference type="GO" id="GO:0003700">
    <property type="term" value="F:DNA-binding transcription factor activity"/>
    <property type="evidence" value="ECO:0007669"/>
    <property type="project" value="InterPro"/>
</dbReference>
<dbReference type="Proteomes" id="UP000198431">
    <property type="component" value="Unassembled WGS sequence"/>
</dbReference>
<accession>A0AB36NXG8</accession>
<keyword evidence="4" id="KW-1185">Reference proteome</keyword>
<evidence type="ECO:0000313" key="2">
    <source>
        <dbReference type="EMBL" id="OXA99212.1"/>
    </source>
</evidence>
<evidence type="ECO:0000313" key="4">
    <source>
        <dbReference type="Proteomes" id="UP000184216"/>
    </source>
</evidence>
<dbReference type="EMBL" id="MUHB01000030">
    <property type="protein sequence ID" value="OXA99212.1"/>
    <property type="molecule type" value="Genomic_DNA"/>
</dbReference>
<dbReference type="AlphaFoldDB" id="A0AB36NXG8"/>
<reference evidence="3 4" key="2">
    <citation type="submission" date="2016-11" db="EMBL/GenBank/DDBJ databases">
        <authorList>
            <person name="Varghese N."/>
            <person name="Submissions S."/>
        </authorList>
    </citation>
    <scope>NUCLEOTIDE SEQUENCE [LARGE SCALE GENOMIC DNA]</scope>
    <source>
        <strain evidence="3 4">DSM 6368</strain>
    </source>
</reference>
<name>A0AB36NXG8_9FLAO</name>
<feature type="domain" description="HTH araC/xylS-type" evidence="1">
    <location>
        <begin position="227"/>
        <end position="275"/>
    </location>
</feature>
<protein>
    <recommendedName>
        <fullName evidence="1">HTH araC/xylS-type domain-containing protein</fullName>
    </recommendedName>
</protein>
<dbReference type="Proteomes" id="UP000184216">
    <property type="component" value="Unassembled WGS sequence"/>
</dbReference>